<keyword evidence="1" id="KW-0472">Membrane</keyword>
<accession>A0ABU2L6M1</accession>
<proteinExistence type="predicted"/>
<keyword evidence="1" id="KW-1133">Transmembrane helix</keyword>
<name>A0ABU2L6M1_9ACTN</name>
<keyword evidence="4" id="KW-1185">Reference proteome</keyword>
<reference evidence="4" key="1">
    <citation type="submission" date="2023-07" db="EMBL/GenBank/DDBJ databases">
        <title>30 novel species of actinomycetes from the DSMZ collection.</title>
        <authorList>
            <person name="Nouioui I."/>
        </authorList>
    </citation>
    <scope>NUCLEOTIDE SEQUENCE [LARGE SCALE GENOMIC DNA]</scope>
    <source>
        <strain evidence="4">DSM 44917</strain>
    </source>
</reference>
<evidence type="ECO:0000313" key="3">
    <source>
        <dbReference type="EMBL" id="MDT0307217.1"/>
    </source>
</evidence>
<keyword evidence="1" id="KW-0812">Transmembrane</keyword>
<feature type="chain" id="PRO_5045763832" evidence="2">
    <location>
        <begin position="29"/>
        <end position="112"/>
    </location>
</feature>
<comment type="caution">
    <text evidence="3">The sequence shown here is derived from an EMBL/GenBank/DDBJ whole genome shotgun (WGS) entry which is preliminary data.</text>
</comment>
<protein>
    <submittedName>
        <fullName evidence="3">Pilin</fullName>
    </submittedName>
</protein>
<feature type="signal peptide" evidence="2">
    <location>
        <begin position="1"/>
        <end position="28"/>
    </location>
</feature>
<feature type="transmembrane region" description="Helical" evidence="1">
    <location>
        <begin position="89"/>
        <end position="110"/>
    </location>
</feature>
<evidence type="ECO:0000256" key="2">
    <source>
        <dbReference type="SAM" id="SignalP"/>
    </source>
</evidence>
<dbReference type="Proteomes" id="UP001183388">
    <property type="component" value="Unassembled WGS sequence"/>
</dbReference>
<evidence type="ECO:0000313" key="4">
    <source>
        <dbReference type="Proteomes" id="UP001183388"/>
    </source>
</evidence>
<gene>
    <name evidence="3" type="ORF">RM780_09605</name>
</gene>
<evidence type="ECO:0000256" key="1">
    <source>
        <dbReference type="SAM" id="Phobius"/>
    </source>
</evidence>
<dbReference type="Pfam" id="PF18895">
    <property type="entry name" value="T4SS_pilin"/>
    <property type="match status" value="1"/>
</dbReference>
<organism evidence="3 4">
    <name type="scientific">Streptomyces boetiae</name>
    <dbReference type="NCBI Taxonomy" id="3075541"/>
    <lineage>
        <taxon>Bacteria</taxon>
        <taxon>Bacillati</taxon>
        <taxon>Actinomycetota</taxon>
        <taxon>Actinomycetes</taxon>
        <taxon>Kitasatosporales</taxon>
        <taxon>Streptomycetaceae</taxon>
        <taxon>Streptomyces</taxon>
    </lineage>
</organism>
<feature type="transmembrane region" description="Helical" evidence="1">
    <location>
        <begin position="48"/>
        <end position="68"/>
    </location>
</feature>
<sequence length="112" mass="11421">MLRRSRRPLALAATLAAVILVSAAPAAAEPVQVAAEDSIDGVLNNIRNLIMGVAAGLATVMLSVGAVIRMMATGDPGEIERSNRAFKSAGWGYGIAALAPLIVSLLQGIVGE</sequence>
<dbReference type="RefSeq" id="WP_311630159.1">
    <property type="nucleotide sequence ID" value="NZ_JAVREN010000010.1"/>
</dbReference>
<keyword evidence="2" id="KW-0732">Signal</keyword>
<dbReference type="EMBL" id="JAVREN010000010">
    <property type="protein sequence ID" value="MDT0307217.1"/>
    <property type="molecule type" value="Genomic_DNA"/>
</dbReference>
<dbReference type="InterPro" id="IPR043993">
    <property type="entry name" value="T4SS_pilin"/>
</dbReference>